<organism>
    <name type="scientific">Serpula lacrymans var. lacrymans (strain S7.9)</name>
    <name type="common">Dry rot fungus</name>
    <dbReference type="NCBI Taxonomy" id="578457"/>
    <lineage>
        <taxon>Eukaryota</taxon>
        <taxon>Fungi</taxon>
        <taxon>Dikarya</taxon>
        <taxon>Basidiomycota</taxon>
        <taxon>Agaricomycotina</taxon>
        <taxon>Agaricomycetes</taxon>
        <taxon>Agaricomycetidae</taxon>
        <taxon>Boletales</taxon>
        <taxon>Coniophorineae</taxon>
        <taxon>Serpulaceae</taxon>
        <taxon>Serpula</taxon>
    </lineage>
</organism>
<dbReference type="EMBL" id="GL945435">
    <property type="protein sequence ID" value="EGO23905.1"/>
    <property type="molecule type" value="Genomic_DNA"/>
</dbReference>
<dbReference type="Proteomes" id="UP000008064">
    <property type="component" value="Unassembled WGS sequence"/>
</dbReference>
<protein>
    <submittedName>
        <fullName evidence="1">Uncharacterized protein</fullName>
    </submittedName>
</protein>
<dbReference type="RefSeq" id="XP_007319667.1">
    <property type="nucleotide sequence ID" value="XM_007319605.1"/>
</dbReference>
<proteinExistence type="predicted"/>
<reference evidence="1" key="1">
    <citation type="submission" date="2011-04" db="EMBL/GenBank/DDBJ databases">
        <title>Evolution of plant cell wall degrading machinery underlies the functional diversity of forest fungi.</title>
        <authorList>
            <consortium name="US DOE Joint Genome Institute (JGI-PGF)"/>
            <person name="Eastwood D.C."/>
            <person name="Floudas D."/>
            <person name="Binder M."/>
            <person name="Majcherczyk A."/>
            <person name="Schneider P."/>
            <person name="Aerts A."/>
            <person name="Asiegbu F.O."/>
            <person name="Baker S.E."/>
            <person name="Barry K."/>
            <person name="Bendiksby M."/>
            <person name="Blumentritt M."/>
            <person name="Coutinho P.M."/>
            <person name="Cullen D."/>
            <person name="Cullen D."/>
            <person name="Gathman A."/>
            <person name="Goodell B."/>
            <person name="Henrissat B."/>
            <person name="Ihrmark K."/>
            <person name="Kauserud H."/>
            <person name="Kohler A."/>
            <person name="LaButti K."/>
            <person name="Lapidus A."/>
            <person name="Lavin J.L."/>
            <person name="Lee Y.-H."/>
            <person name="Lindquist E."/>
            <person name="Lilly W."/>
            <person name="Lucas S."/>
            <person name="Morin E."/>
            <person name="Murat C."/>
            <person name="Oguiza J.A."/>
            <person name="Park J."/>
            <person name="Pisabarro A.G."/>
            <person name="Riley R."/>
            <person name="Rosling A."/>
            <person name="Salamov A."/>
            <person name="Schmidt O."/>
            <person name="Schmutz J."/>
            <person name="Skrede I."/>
            <person name="Stenlid J."/>
            <person name="Wiebenga A."/>
            <person name="Xie X."/>
            <person name="Kues U."/>
            <person name="Hibbett D.S."/>
            <person name="Hoffmeister D."/>
            <person name="Hogberg N."/>
            <person name="Martin F."/>
            <person name="Grigoriev I.V."/>
            <person name="Watkinson S.C."/>
        </authorList>
    </citation>
    <scope>NUCLEOTIDE SEQUENCE</scope>
    <source>
        <strain evidence="1">S7.9</strain>
    </source>
</reference>
<dbReference type="AlphaFoldDB" id="F8NZ85"/>
<name>F8NZ85_SERL9</name>
<evidence type="ECO:0000313" key="1">
    <source>
        <dbReference type="EMBL" id="EGO23905.1"/>
    </source>
</evidence>
<dbReference type="HOGENOM" id="CLU_3074509_0_0_1"/>
<accession>F8NZ85</accession>
<gene>
    <name evidence="1" type="ORF">SERLADRAFT_470379</name>
</gene>
<dbReference type="GeneID" id="18819751"/>
<feature type="non-terminal residue" evidence="1">
    <location>
        <position position="53"/>
    </location>
</feature>
<sequence length="53" mass="6270">MKRVTTCHTCDLQRCYHEQITSAWTRLVTYLEPRAPATATWNFSNKNGRSDFY</sequence>
<dbReference type="KEGG" id="sla:SERLADRAFT_470379"/>